<keyword evidence="1" id="KW-0472">Membrane</keyword>
<gene>
    <name evidence="2" type="ORF">GCM10011316_39960</name>
</gene>
<reference evidence="2" key="2">
    <citation type="submission" date="2020-09" db="EMBL/GenBank/DDBJ databases">
        <authorList>
            <person name="Sun Q."/>
            <person name="Zhou Y."/>
        </authorList>
    </citation>
    <scope>NUCLEOTIDE SEQUENCE</scope>
    <source>
        <strain evidence="2">CGMCC 1.12426</strain>
    </source>
</reference>
<keyword evidence="1" id="KW-1133">Transmembrane helix</keyword>
<dbReference type="Proteomes" id="UP000605148">
    <property type="component" value="Unassembled WGS sequence"/>
</dbReference>
<sequence>MLQESEIEKIAEHHPDGIRTYVYTFQLAILVILVTLVAWGFAGLKVFDAAIFCNKYVQASIEASLYFLASITLRECWHVVIGSQLMILSRHEVRNANKSKKEAYHEDSDG</sequence>
<organism evidence="2 3">
    <name type="scientific">Roseibium aquae</name>
    <dbReference type="NCBI Taxonomy" id="1323746"/>
    <lineage>
        <taxon>Bacteria</taxon>
        <taxon>Pseudomonadati</taxon>
        <taxon>Pseudomonadota</taxon>
        <taxon>Alphaproteobacteria</taxon>
        <taxon>Hyphomicrobiales</taxon>
        <taxon>Stappiaceae</taxon>
        <taxon>Roseibium</taxon>
    </lineage>
</organism>
<dbReference type="AlphaFoldDB" id="A0A916TNS1"/>
<evidence type="ECO:0000313" key="3">
    <source>
        <dbReference type="Proteomes" id="UP000605148"/>
    </source>
</evidence>
<dbReference type="EMBL" id="BMFA01000028">
    <property type="protein sequence ID" value="GGB64142.1"/>
    <property type="molecule type" value="Genomic_DNA"/>
</dbReference>
<feature type="transmembrane region" description="Helical" evidence="1">
    <location>
        <begin position="21"/>
        <end position="44"/>
    </location>
</feature>
<keyword evidence="3" id="KW-1185">Reference proteome</keyword>
<protein>
    <submittedName>
        <fullName evidence="2">Uncharacterized protein</fullName>
    </submittedName>
</protein>
<evidence type="ECO:0000313" key="2">
    <source>
        <dbReference type="EMBL" id="GGB64142.1"/>
    </source>
</evidence>
<keyword evidence="1" id="KW-0812">Transmembrane</keyword>
<comment type="caution">
    <text evidence="2">The sequence shown here is derived from an EMBL/GenBank/DDBJ whole genome shotgun (WGS) entry which is preliminary data.</text>
</comment>
<name>A0A916TNS1_9HYPH</name>
<reference evidence="2" key="1">
    <citation type="journal article" date="2014" name="Int. J. Syst. Evol. Microbiol.">
        <title>Complete genome sequence of Corynebacterium casei LMG S-19264T (=DSM 44701T), isolated from a smear-ripened cheese.</title>
        <authorList>
            <consortium name="US DOE Joint Genome Institute (JGI-PGF)"/>
            <person name="Walter F."/>
            <person name="Albersmeier A."/>
            <person name="Kalinowski J."/>
            <person name="Ruckert C."/>
        </authorList>
    </citation>
    <scope>NUCLEOTIDE SEQUENCE</scope>
    <source>
        <strain evidence="2">CGMCC 1.12426</strain>
    </source>
</reference>
<proteinExistence type="predicted"/>
<dbReference type="RefSeq" id="WP_150497968.1">
    <property type="nucleotide sequence ID" value="NZ_BMFA01000028.1"/>
</dbReference>
<evidence type="ECO:0000256" key="1">
    <source>
        <dbReference type="SAM" id="Phobius"/>
    </source>
</evidence>
<accession>A0A916TNS1</accession>